<comment type="caution">
    <text evidence="2">The sequence shown here is derived from an EMBL/GenBank/DDBJ whole genome shotgun (WGS) entry which is preliminary data.</text>
</comment>
<feature type="region of interest" description="Disordered" evidence="1">
    <location>
        <begin position="131"/>
        <end position="162"/>
    </location>
</feature>
<protein>
    <recommendedName>
        <fullName evidence="4">F-box domain-containing protein</fullName>
    </recommendedName>
</protein>
<evidence type="ECO:0008006" key="4">
    <source>
        <dbReference type="Google" id="ProtNLM"/>
    </source>
</evidence>
<reference evidence="2 3" key="1">
    <citation type="submission" date="2024-01" db="EMBL/GenBank/DDBJ databases">
        <title>A draft genome for the cacao thread blight pathogen Marasmiellus scandens.</title>
        <authorList>
            <person name="Baruah I.K."/>
            <person name="Leung J."/>
            <person name="Bukari Y."/>
            <person name="Amoako-Attah I."/>
            <person name="Meinhardt L.W."/>
            <person name="Bailey B.A."/>
            <person name="Cohen S.P."/>
        </authorList>
    </citation>
    <scope>NUCLEOTIDE SEQUENCE [LARGE SCALE GENOMIC DNA]</scope>
    <source>
        <strain evidence="2 3">GH-19</strain>
    </source>
</reference>
<dbReference type="Proteomes" id="UP001498398">
    <property type="component" value="Unassembled WGS sequence"/>
</dbReference>
<gene>
    <name evidence="2" type="ORF">VKT23_012640</name>
</gene>
<keyword evidence="3" id="KW-1185">Reference proteome</keyword>
<proteinExistence type="predicted"/>
<evidence type="ECO:0000256" key="1">
    <source>
        <dbReference type="SAM" id="MobiDB-lite"/>
    </source>
</evidence>
<evidence type="ECO:0000313" key="2">
    <source>
        <dbReference type="EMBL" id="KAK7451299.1"/>
    </source>
</evidence>
<sequence>MKYLPTELLDEIFSLSCGIGESSGFSNIQPEGLSDYVQLPTTPPSSLDGSPILVISAVCKDWRVISLASRRLWSKIEIREELRSASRDRIHALKNLLKFHLARSGEYSLDIVFEFTEFSIRNSSMDWEEDYPWDSDDAESHDGTTQAGKVENGPPVSVPNNDPFVERMVNPSRTMRRPDLFLSIEYLILIPVHTIQVSS</sequence>
<organism evidence="2 3">
    <name type="scientific">Marasmiellus scandens</name>
    <dbReference type="NCBI Taxonomy" id="2682957"/>
    <lineage>
        <taxon>Eukaryota</taxon>
        <taxon>Fungi</taxon>
        <taxon>Dikarya</taxon>
        <taxon>Basidiomycota</taxon>
        <taxon>Agaricomycotina</taxon>
        <taxon>Agaricomycetes</taxon>
        <taxon>Agaricomycetidae</taxon>
        <taxon>Agaricales</taxon>
        <taxon>Marasmiineae</taxon>
        <taxon>Omphalotaceae</taxon>
        <taxon>Marasmiellus</taxon>
    </lineage>
</organism>
<accession>A0ABR1J924</accession>
<name>A0ABR1J924_9AGAR</name>
<dbReference type="EMBL" id="JBANRG010000031">
    <property type="protein sequence ID" value="KAK7451299.1"/>
    <property type="molecule type" value="Genomic_DNA"/>
</dbReference>
<evidence type="ECO:0000313" key="3">
    <source>
        <dbReference type="Proteomes" id="UP001498398"/>
    </source>
</evidence>